<protein>
    <recommendedName>
        <fullName evidence="1">GAG-pre-integrase domain-containing protein</fullName>
    </recommendedName>
</protein>
<dbReference type="InterPro" id="IPR025724">
    <property type="entry name" value="GAG-pre-integrase_dom"/>
</dbReference>
<dbReference type="Pfam" id="PF13976">
    <property type="entry name" value="gag_pre-integrs"/>
    <property type="match status" value="1"/>
</dbReference>
<gene>
    <name evidence="2" type="ORF">RJ639_020165</name>
</gene>
<accession>A0AA88V816</accession>
<evidence type="ECO:0000313" key="3">
    <source>
        <dbReference type="Proteomes" id="UP001188597"/>
    </source>
</evidence>
<evidence type="ECO:0000259" key="1">
    <source>
        <dbReference type="Pfam" id="PF13976"/>
    </source>
</evidence>
<feature type="domain" description="GAG-pre-integrase" evidence="1">
    <location>
        <begin position="27"/>
        <end position="95"/>
    </location>
</feature>
<proteinExistence type="predicted"/>
<dbReference type="AlphaFoldDB" id="A0AA88V816"/>
<evidence type="ECO:0000313" key="2">
    <source>
        <dbReference type="EMBL" id="KAK3003791.1"/>
    </source>
</evidence>
<dbReference type="EMBL" id="JAVXUP010002361">
    <property type="protein sequence ID" value="KAK3003791.1"/>
    <property type="molecule type" value="Genomic_DNA"/>
</dbReference>
<keyword evidence="3" id="KW-1185">Reference proteome</keyword>
<organism evidence="2 3">
    <name type="scientific">Escallonia herrerae</name>
    <dbReference type="NCBI Taxonomy" id="1293975"/>
    <lineage>
        <taxon>Eukaryota</taxon>
        <taxon>Viridiplantae</taxon>
        <taxon>Streptophyta</taxon>
        <taxon>Embryophyta</taxon>
        <taxon>Tracheophyta</taxon>
        <taxon>Spermatophyta</taxon>
        <taxon>Magnoliopsida</taxon>
        <taxon>eudicotyledons</taxon>
        <taxon>Gunneridae</taxon>
        <taxon>Pentapetalae</taxon>
        <taxon>asterids</taxon>
        <taxon>campanulids</taxon>
        <taxon>Escalloniales</taxon>
        <taxon>Escalloniaceae</taxon>
        <taxon>Escallonia</taxon>
    </lineage>
</organism>
<reference evidence="2" key="1">
    <citation type="submission" date="2022-12" db="EMBL/GenBank/DDBJ databases">
        <title>Draft genome assemblies for two species of Escallonia (Escalloniales).</title>
        <authorList>
            <person name="Chanderbali A."/>
            <person name="Dervinis C."/>
            <person name="Anghel I."/>
            <person name="Soltis D."/>
            <person name="Soltis P."/>
            <person name="Zapata F."/>
        </authorList>
    </citation>
    <scope>NUCLEOTIDE SEQUENCE</scope>
    <source>
        <strain evidence="2">UCBG64.0493</strain>
        <tissue evidence="2">Leaf</tissue>
    </source>
</reference>
<dbReference type="Proteomes" id="UP001188597">
    <property type="component" value="Unassembled WGS sequence"/>
</dbReference>
<comment type="caution">
    <text evidence="2">The sequence shown here is derived from an EMBL/GenBank/DDBJ whole genome shotgun (WGS) entry which is preliminary data.</text>
</comment>
<name>A0AA88V816_9ASTE</name>
<sequence length="219" mass="24391">MVVAIGLSMRIMKGALVEMKVLKQNSLYLLQGSTITGAAASSSSCDIDYNTTKLWHMHFGHMSERIMDVLSKQGLLGSKKTRNLDFCEHCVFAKQYRVKFSRAVHTTKGKLVPKENMCIFLGCSSEKEVLIDAGKDQGVSEKIELEIEGTLIRVLLAMIALYDLELDKLDVKTTFLNCEFERAGIHALARGVYDPGQGRSCLLVEEILVWIKAIFKGVV</sequence>